<feature type="region of interest" description="Disordered" evidence="12">
    <location>
        <begin position="276"/>
        <end position="301"/>
    </location>
</feature>
<dbReference type="PROSITE" id="PS00028">
    <property type="entry name" value="ZINC_FINGER_C2H2_1"/>
    <property type="match status" value="8"/>
</dbReference>
<evidence type="ECO:0000259" key="13">
    <source>
        <dbReference type="PROSITE" id="PS50157"/>
    </source>
</evidence>
<dbReference type="InterPro" id="IPR013087">
    <property type="entry name" value="Znf_C2H2_type"/>
</dbReference>
<dbReference type="EMBL" id="GDHF01001331">
    <property type="protein sequence ID" value="JAI50983.1"/>
    <property type="molecule type" value="Transcribed_RNA"/>
</dbReference>
<feature type="region of interest" description="Disordered" evidence="12">
    <location>
        <begin position="109"/>
        <end position="129"/>
    </location>
</feature>
<organism evidence="14">
    <name type="scientific">Bactrocera latifrons</name>
    <name type="common">Malaysian fruit fly</name>
    <name type="synonym">Chaetodacus latifrons</name>
    <dbReference type="NCBI Taxonomy" id="174628"/>
    <lineage>
        <taxon>Eukaryota</taxon>
        <taxon>Metazoa</taxon>
        <taxon>Ecdysozoa</taxon>
        <taxon>Arthropoda</taxon>
        <taxon>Hexapoda</taxon>
        <taxon>Insecta</taxon>
        <taxon>Pterygota</taxon>
        <taxon>Neoptera</taxon>
        <taxon>Endopterygota</taxon>
        <taxon>Diptera</taxon>
        <taxon>Brachycera</taxon>
        <taxon>Muscomorpha</taxon>
        <taxon>Tephritoidea</taxon>
        <taxon>Tephritidae</taxon>
        <taxon>Bactrocera</taxon>
        <taxon>Bactrocera</taxon>
    </lineage>
</organism>
<evidence type="ECO:0000256" key="10">
    <source>
        <dbReference type="ARBA" id="ARBA00023242"/>
    </source>
</evidence>
<dbReference type="InterPro" id="IPR036236">
    <property type="entry name" value="Znf_C2H2_sf"/>
</dbReference>
<feature type="compositionally biased region" description="Basic residues" evidence="12">
    <location>
        <begin position="553"/>
        <end position="575"/>
    </location>
</feature>
<feature type="compositionally biased region" description="Polar residues" evidence="12">
    <location>
        <begin position="277"/>
        <end position="301"/>
    </location>
</feature>
<dbReference type="SMART" id="SM00355">
    <property type="entry name" value="ZnF_C2H2"/>
    <property type="match status" value="9"/>
</dbReference>
<dbReference type="Pfam" id="PF00096">
    <property type="entry name" value="zf-C2H2"/>
    <property type="match status" value="6"/>
</dbReference>
<feature type="domain" description="C2H2-type" evidence="13">
    <location>
        <begin position="763"/>
        <end position="790"/>
    </location>
</feature>
<dbReference type="FunFam" id="3.30.160.60:FF:000508">
    <property type="entry name" value="Myeloid zinc finger 1"/>
    <property type="match status" value="1"/>
</dbReference>
<feature type="domain" description="C2H2-type" evidence="13">
    <location>
        <begin position="931"/>
        <end position="959"/>
    </location>
</feature>
<feature type="domain" description="C2H2-type" evidence="13">
    <location>
        <begin position="847"/>
        <end position="874"/>
    </location>
</feature>
<feature type="domain" description="C2H2-type" evidence="13">
    <location>
        <begin position="791"/>
        <end position="818"/>
    </location>
</feature>
<dbReference type="FunFam" id="3.30.160.60:FF:001480">
    <property type="entry name" value="Si:cabz01071911.3"/>
    <property type="match status" value="1"/>
</dbReference>
<proteinExistence type="inferred from homology"/>
<gene>
    <name evidence="14" type="primary">ZNF45</name>
    <name evidence="14" type="ORF">c1_g1_i1</name>
</gene>
<feature type="domain" description="C2H2-type" evidence="13">
    <location>
        <begin position="875"/>
        <end position="902"/>
    </location>
</feature>
<dbReference type="FunFam" id="3.30.160.60:FF:002343">
    <property type="entry name" value="Zinc finger protein 33A"/>
    <property type="match status" value="1"/>
</dbReference>
<feature type="region of interest" description="Disordered" evidence="12">
    <location>
        <begin position="951"/>
        <end position="974"/>
    </location>
</feature>
<dbReference type="OrthoDB" id="6077919at2759"/>
<evidence type="ECO:0000256" key="8">
    <source>
        <dbReference type="ARBA" id="ARBA00023125"/>
    </source>
</evidence>
<dbReference type="SUPFAM" id="SSF57667">
    <property type="entry name" value="beta-beta-alpha zinc fingers"/>
    <property type="match status" value="4"/>
</dbReference>
<feature type="compositionally biased region" description="Basic and acidic residues" evidence="12">
    <location>
        <begin position="585"/>
        <end position="597"/>
    </location>
</feature>
<dbReference type="PROSITE" id="PS50157">
    <property type="entry name" value="ZINC_FINGER_C2H2_2"/>
    <property type="match status" value="7"/>
</dbReference>
<keyword evidence="4" id="KW-0677">Repeat</keyword>
<dbReference type="FunFam" id="3.30.160.60:FF:000303">
    <property type="entry name" value="Zinc finger protein 41"/>
    <property type="match status" value="1"/>
</dbReference>
<evidence type="ECO:0000256" key="4">
    <source>
        <dbReference type="ARBA" id="ARBA00022737"/>
    </source>
</evidence>
<dbReference type="GeneID" id="108968995"/>
<dbReference type="PANTHER" id="PTHR24376">
    <property type="entry name" value="ZINC FINGER PROTEIN"/>
    <property type="match status" value="1"/>
</dbReference>
<evidence type="ECO:0000256" key="1">
    <source>
        <dbReference type="ARBA" id="ARBA00004123"/>
    </source>
</evidence>
<dbReference type="GO" id="GO:0006355">
    <property type="term" value="P:regulation of DNA-templated transcription"/>
    <property type="evidence" value="ECO:0007669"/>
    <property type="project" value="UniProtKB-ARBA"/>
</dbReference>
<protein>
    <submittedName>
        <fullName evidence="14">Zinc finger protein 45</fullName>
    </submittedName>
</protein>
<feature type="region of interest" description="Disordered" evidence="12">
    <location>
        <begin position="455"/>
        <end position="477"/>
    </location>
</feature>
<evidence type="ECO:0000256" key="2">
    <source>
        <dbReference type="ARBA" id="ARBA00006991"/>
    </source>
</evidence>
<evidence type="ECO:0000256" key="12">
    <source>
        <dbReference type="SAM" id="MobiDB-lite"/>
    </source>
</evidence>
<keyword evidence="3" id="KW-0479">Metal-binding</keyword>
<evidence type="ECO:0000256" key="7">
    <source>
        <dbReference type="ARBA" id="ARBA00023015"/>
    </source>
</evidence>
<dbReference type="Gene3D" id="3.30.160.60">
    <property type="entry name" value="Classic Zinc Finger"/>
    <property type="match status" value="6"/>
</dbReference>
<feature type="region of interest" description="Disordered" evidence="12">
    <location>
        <begin position="513"/>
        <end position="597"/>
    </location>
</feature>
<evidence type="ECO:0000256" key="9">
    <source>
        <dbReference type="ARBA" id="ARBA00023163"/>
    </source>
</evidence>
<evidence type="ECO:0000256" key="11">
    <source>
        <dbReference type="PROSITE-ProRule" id="PRU00042"/>
    </source>
</evidence>
<accession>A0A0K8WIK6</accession>
<dbReference type="AlphaFoldDB" id="A0A0K8WIK6"/>
<comment type="subcellular location">
    <subcellularLocation>
        <location evidence="1">Nucleus</location>
    </subcellularLocation>
</comment>
<keyword evidence="9" id="KW-0804">Transcription</keyword>
<evidence type="ECO:0000256" key="3">
    <source>
        <dbReference type="ARBA" id="ARBA00022723"/>
    </source>
</evidence>
<dbReference type="GO" id="GO:0042802">
    <property type="term" value="F:identical protein binding"/>
    <property type="evidence" value="ECO:0007669"/>
    <property type="project" value="UniProtKB-ARBA"/>
</dbReference>
<dbReference type="PANTHER" id="PTHR24376:SF235">
    <property type="entry name" value="C2H2-TYPE DOMAIN-CONTAINING PROTEIN"/>
    <property type="match status" value="1"/>
</dbReference>
<feature type="compositionally biased region" description="Basic and acidic residues" evidence="12">
    <location>
        <begin position="951"/>
        <end position="967"/>
    </location>
</feature>
<name>A0A0K8WIK6_BACLA</name>
<comment type="similarity">
    <text evidence="2">Belongs to the krueppel C2H2-type zinc-finger protein family.</text>
</comment>
<feature type="region of interest" description="Disordered" evidence="12">
    <location>
        <begin position="146"/>
        <end position="171"/>
    </location>
</feature>
<evidence type="ECO:0000313" key="14">
    <source>
        <dbReference type="EMBL" id="JAI50983.1"/>
    </source>
</evidence>
<feature type="domain" description="C2H2-type" evidence="13">
    <location>
        <begin position="819"/>
        <end position="846"/>
    </location>
</feature>
<keyword evidence="7" id="KW-0805">Transcription regulation</keyword>
<keyword evidence="5 11" id="KW-0863">Zinc-finger</keyword>
<dbReference type="GO" id="GO:0005634">
    <property type="term" value="C:nucleus"/>
    <property type="evidence" value="ECO:0007669"/>
    <property type="project" value="UniProtKB-SubCell"/>
</dbReference>
<sequence length="1124" mass="125404">MMINTLLEHVPIKLEAPDNGDEEDAENNSKQKNKIVKMNGKNVVVEEDGSGDDDEEDDEDTDEDDSETDLLEEDDDDATLVPISSDEEAELEAQRIRFPELIGKNLHLTALPKDGNKTKSTKKLRERSVSSCASVSSKASIASCSSASSIPDSKYSNHSDLPKQTQKSDSTIKKTIACRNIEKGGASTESEAEHDDITATYKRPLRNRVPSTCSVASSLVTPSCQTESCGNIYVYEEQQKLIFNCSFCDLRYGDMTSFAKHLHNAHKLFQEEEDVASSITARKSPRTQTKQQAESKAQAQDNKLEVVVKTEMKPNHEECCDDNSSAHSMSPIPVDATLESCGNVFILNGKKLFLICGHCECKYATLDLFHKHLRQQHQLFSGPVKEIDVLPKSEIKVELCGAGEKLPKISAAAIAIERQRKASIEAMIASPVMVVLPVSQNVDNNDILPATVSVQVPETPPPEEDKTVEESTSNTANKQKVVIEKTFLNETICEADNSKEVVDDNEKQLRVEEHAQSEAEQQVHATESGNNENAHKTCAETVEDGNSQEQKPVVKRKRKRRSVFSKRSSPKKRAAATKDVSSQENDNKGESNTDDAIKLHPAVYPAAGRADTTPSEVNLVAVSKVSSMETDITESDVKTLTGIVEDAASTNFTANIEEVVSEANTSLRAPEIKKQKGKTAEKIKIPPKPTAKRTRKKKAPAVVEEQSVLLCKTATKSKSSSPECSVKSSLDLESTIDEKVGTSKPIAHVMRTTCYSETQKLRFACNQCPKSFSKSTRLAEHKRLHTGEKPFSCEECGKTFRIKRRLIEHKMRHLKVKTYKCETCGLPVATKQDLRLHQRHHTNDRRYPCTECSKAFVRSTDLKIHKRVHTGEKPFVCEICQKTFRANQNLLVHRRSHMGEKNYKCDYCDKRFMRNIDRKVHHRTHTGERPFKCEICGRCYSSRAHVRTHIQREHVENGGDTKPERKKNERKTKPAAVDEIVKEQQLIDEIQEQILQCLKTDDLDDEELSPTPTATTTTIVKPAEIKKQRRGKSTPRTSPALKNGVDIDLPHQLQQHAQSRGVQQVSVTVSMQMQDDVGMTDEPMPEKENATTLVGAVSAPLSKNTKSERKISSYFSVLGQKTEI</sequence>
<dbReference type="GO" id="GO:0008270">
    <property type="term" value="F:zinc ion binding"/>
    <property type="evidence" value="ECO:0007669"/>
    <property type="project" value="UniProtKB-KW"/>
</dbReference>
<dbReference type="FunFam" id="3.30.160.60:FF:000052">
    <property type="entry name" value="zinc finger protein 546 isoform X1"/>
    <property type="match status" value="1"/>
</dbReference>
<feature type="compositionally biased region" description="Polar residues" evidence="12">
    <location>
        <begin position="518"/>
        <end position="532"/>
    </location>
</feature>
<evidence type="ECO:0000256" key="5">
    <source>
        <dbReference type="ARBA" id="ARBA00022771"/>
    </source>
</evidence>
<keyword evidence="8" id="KW-0238">DNA-binding</keyword>
<dbReference type="GO" id="GO:1990837">
    <property type="term" value="F:sequence-specific double-stranded DNA binding"/>
    <property type="evidence" value="ECO:0007669"/>
    <property type="project" value="UniProtKB-ARBA"/>
</dbReference>
<reference evidence="14" key="1">
    <citation type="submission" date="2015-06" db="EMBL/GenBank/DDBJ databases">
        <authorList>
            <person name="Hoefler B.C."/>
            <person name="Straight P.D."/>
        </authorList>
    </citation>
    <scope>NUCLEOTIDE SEQUENCE</scope>
</reference>
<feature type="compositionally biased region" description="Acidic residues" evidence="12">
    <location>
        <begin position="45"/>
        <end position="78"/>
    </location>
</feature>
<keyword evidence="6" id="KW-0862">Zinc</keyword>
<feature type="region of interest" description="Disordered" evidence="12">
    <location>
        <begin position="13"/>
        <end position="91"/>
    </location>
</feature>
<keyword evidence="10" id="KW-0539">Nucleus</keyword>
<dbReference type="FunFam" id="3.30.160.60:FF:000446">
    <property type="entry name" value="Zinc finger protein"/>
    <property type="match status" value="1"/>
</dbReference>
<feature type="domain" description="C2H2-type" evidence="13">
    <location>
        <begin position="903"/>
        <end position="930"/>
    </location>
</feature>
<evidence type="ECO:0000256" key="6">
    <source>
        <dbReference type="ARBA" id="ARBA00022833"/>
    </source>
</evidence>